<evidence type="ECO:0000313" key="3">
    <source>
        <dbReference type="Proteomes" id="UP000729357"/>
    </source>
</evidence>
<dbReference type="EMBL" id="JAHFXS010000380">
    <property type="protein sequence ID" value="KAG9985559.1"/>
    <property type="molecule type" value="Genomic_DNA"/>
</dbReference>
<sequence>MQVLQKNRSFVSLLAALILLMRFAEAASQQDILEMDRDVEIDLQSKPTLARFLIEDLSSTEWQVEHERVRAELGDEAYLALRQSEVKEKMDSIIELIRAGKWQLPPLKGSQQPDRICLANGREFRVGVAQGVPEDITEAMWGALDSGEEIQEVPDEWLGYEVSKEQLEEEERQDNEKLKQRAVDERRKILDGKLSVRDIAMSCPSTEEGVLKAGV</sequence>
<gene>
    <name evidence="2" type="ORF">KCU98_g4627</name>
</gene>
<dbReference type="Proteomes" id="UP000729357">
    <property type="component" value="Unassembled WGS sequence"/>
</dbReference>
<keyword evidence="1" id="KW-0732">Signal</keyword>
<comment type="caution">
    <text evidence="2">The sequence shown here is derived from an EMBL/GenBank/DDBJ whole genome shotgun (WGS) entry which is preliminary data.</text>
</comment>
<keyword evidence="3" id="KW-1185">Reference proteome</keyword>
<reference evidence="2" key="2">
    <citation type="submission" date="2021-08" db="EMBL/GenBank/DDBJ databases">
        <authorList>
            <person name="Gostincar C."/>
            <person name="Sun X."/>
            <person name="Song Z."/>
            <person name="Gunde-Cimerman N."/>
        </authorList>
    </citation>
    <scope>NUCLEOTIDE SEQUENCE</scope>
    <source>
        <strain evidence="2">EXF-9298</strain>
    </source>
</reference>
<evidence type="ECO:0000313" key="2">
    <source>
        <dbReference type="EMBL" id="KAG9985559.1"/>
    </source>
</evidence>
<dbReference type="AlphaFoldDB" id="A0A9P8JZ32"/>
<evidence type="ECO:0000256" key="1">
    <source>
        <dbReference type="SAM" id="SignalP"/>
    </source>
</evidence>
<feature type="signal peptide" evidence="1">
    <location>
        <begin position="1"/>
        <end position="26"/>
    </location>
</feature>
<reference evidence="2" key="1">
    <citation type="journal article" date="2021" name="J Fungi (Basel)">
        <title>Virulence traits and population genomics of the black yeast Aureobasidium melanogenum.</title>
        <authorList>
            <person name="Cernosa A."/>
            <person name="Sun X."/>
            <person name="Gostincar C."/>
            <person name="Fang C."/>
            <person name="Gunde-Cimerman N."/>
            <person name="Song Z."/>
        </authorList>
    </citation>
    <scope>NUCLEOTIDE SEQUENCE</scope>
    <source>
        <strain evidence="2">EXF-9298</strain>
    </source>
</reference>
<feature type="non-terminal residue" evidence="2">
    <location>
        <position position="215"/>
    </location>
</feature>
<proteinExistence type="predicted"/>
<feature type="chain" id="PRO_5040208582" description="PpiC domain-containing protein" evidence="1">
    <location>
        <begin position="27"/>
        <end position="215"/>
    </location>
</feature>
<protein>
    <recommendedName>
        <fullName evidence="4">PpiC domain-containing protein</fullName>
    </recommendedName>
</protein>
<evidence type="ECO:0008006" key="4">
    <source>
        <dbReference type="Google" id="ProtNLM"/>
    </source>
</evidence>
<organism evidence="2 3">
    <name type="scientific">Aureobasidium melanogenum</name>
    <name type="common">Aureobasidium pullulans var. melanogenum</name>
    <dbReference type="NCBI Taxonomy" id="46634"/>
    <lineage>
        <taxon>Eukaryota</taxon>
        <taxon>Fungi</taxon>
        <taxon>Dikarya</taxon>
        <taxon>Ascomycota</taxon>
        <taxon>Pezizomycotina</taxon>
        <taxon>Dothideomycetes</taxon>
        <taxon>Dothideomycetidae</taxon>
        <taxon>Dothideales</taxon>
        <taxon>Saccotheciaceae</taxon>
        <taxon>Aureobasidium</taxon>
    </lineage>
</organism>
<accession>A0A9P8JZ32</accession>
<name>A0A9P8JZ32_AURME</name>